<comment type="caution">
    <text evidence="1">The sequence shown here is derived from an EMBL/GenBank/DDBJ whole genome shotgun (WGS) entry which is preliminary data.</text>
</comment>
<keyword evidence="2" id="KW-1185">Reference proteome</keyword>
<name>A0A0V0UH53_9BILA</name>
<dbReference type="AlphaFoldDB" id="A0A0V0UH53"/>
<accession>A0A0V0UH53</accession>
<gene>
    <name evidence="1" type="ORF">T05_10368</name>
</gene>
<sequence>MGEIFFKQEKELEEEKNSFWNILLKFILQCIINSGTWLFNLDRRCQVAGNLSLVPNIPIVHIPIMII</sequence>
<evidence type="ECO:0000313" key="1">
    <source>
        <dbReference type="EMBL" id="KRX50135.1"/>
    </source>
</evidence>
<evidence type="ECO:0000313" key="2">
    <source>
        <dbReference type="Proteomes" id="UP000055048"/>
    </source>
</evidence>
<reference evidence="1 2" key="1">
    <citation type="submission" date="2015-01" db="EMBL/GenBank/DDBJ databases">
        <title>Evolution of Trichinella species and genotypes.</title>
        <authorList>
            <person name="Korhonen P.K."/>
            <person name="Edoardo P."/>
            <person name="Giuseppe L.R."/>
            <person name="Gasser R.B."/>
        </authorList>
    </citation>
    <scope>NUCLEOTIDE SEQUENCE [LARGE SCALE GENOMIC DNA]</scope>
    <source>
        <strain evidence="1">ISS417</strain>
    </source>
</reference>
<proteinExistence type="predicted"/>
<dbReference type="EMBL" id="JYDJ01000009">
    <property type="protein sequence ID" value="KRX50135.1"/>
    <property type="molecule type" value="Genomic_DNA"/>
</dbReference>
<organism evidence="1 2">
    <name type="scientific">Trichinella murrelli</name>
    <dbReference type="NCBI Taxonomy" id="144512"/>
    <lineage>
        <taxon>Eukaryota</taxon>
        <taxon>Metazoa</taxon>
        <taxon>Ecdysozoa</taxon>
        <taxon>Nematoda</taxon>
        <taxon>Enoplea</taxon>
        <taxon>Dorylaimia</taxon>
        <taxon>Trichinellida</taxon>
        <taxon>Trichinellidae</taxon>
        <taxon>Trichinella</taxon>
    </lineage>
</organism>
<protein>
    <submittedName>
        <fullName evidence="1">Uncharacterized protein</fullName>
    </submittedName>
</protein>
<dbReference type="Proteomes" id="UP000055048">
    <property type="component" value="Unassembled WGS sequence"/>
</dbReference>